<evidence type="ECO:0000313" key="3">
    <source>
        <dbReference type="Proteomes" id="UP001610334"/>
    </source>
</evidence>
<accession>A0ABR4GS46</accession>
<dbReference type="Proteomes" id="UP001610334">
    <property type="component" value="Unassembled WGS sequence"/>
</dbReference>
<feature type="coiled-coil region" evidence="1">
    <location>
        <begin position="65"/>
        <end position="92"/>
    </location>
</feature>
<gene>
    <name evidence="2" type="ORF">BJX63DRAFT_416414</name>
</gene>
<reference evidence="2 3" key="1">
    <citation type="submission" date="2024-07" db="EMBL/GenBank/DDBJ databases">
        <title>Section-level genome sequencing and comparative genomics of Aspergillus sections Usti and Cavernicolus.</title>
        <authorList>
            <consortium name="Lawrence Berkeley National Laboratory"/>
            <person name="Nybo J.L."/>
            <person name="Vesth T.C."/>
            <person name="Theobald S."/>
            <person name="Frisvad J.C."/>
            <person name="Larsen T.O."/>
            <person name="Kjaerboelling I."/>
            <person name="Rothschild-Mancinelli K."/>
            <person name="Lyhne E.K."/>
            <person name="Kogle M.E."/>
            <person name="Barry K."/>
            <person name="Clum A."/>
            <person name="Na H."/>
            <person name="Ledsgaard L."/>
            <person name="Lin J."/>
            <person name="Lipzen A."/>
            <person name="Kuo A."/>
            <person name="Riley R."/>
            <person name="Mondo S."/>
            <person name="Labutti K."/>
            <person name="Haridas S."/>
            <person name="Pangalinan J."/>
            <person name="Salamov A.A."/>
            <person name="Simmons B.A."/>
            <person name="Magnuson J.K."/>
            <person name="Chen J."/>
            <person name="Drula E."/>
            <person name="Henrissat B."/>
            <person name="Wiebenga A."/>
            <person name="Lubbers R.J."/>
            <person name="Gomes A.C."/>
            <person name="Makela M.R."/>
            <person name="Stajich J."/>
            <person name="Grigoriev I.V."/>
            <person name="Mortensen U.H."/>
            <person name="De Vries R.P."/>
            <person name="Baker S.E."/>
            <person name="Andersen M.R."/>
        </authorList>
    </citation>
    <scope>NUCLEOTIDE SEQUENCE [LARGE SCALE GENOMIC DNA]</scope>
    <source>
        <strain evidence="2 3">CBS 588.65</strain>
    </source>
</reference>
<proteinExistence type="predicted"/>
<keyword evidence="1" id="KW-0175">Coiled coil</keyword>
<sequence>MASTAAEGLLNWEVQPHLLPGNPAQQDAWQRNATNLIKELSDQDQATRQYQAHLESRLREERACLQHERQHSSQLQQKLADLQSTHNQVESALYQATNEITWLRQELDMQVRKSQDAESRVMALSSLNESLLKKMLCASSAEPDVQSTSVDALQIHLDLQKHEEWIKELHLSNRHHEESIRSLQAAIHAAIFATSYSGSSGSSVCTTIVGSGSGIGDEYSSELQANFGMDLAQNGQGSSAKEGSWYET</sequence>
<name>A0ABR4GS46_9EURO</name>
<comment type="caution">
    <text evidence="2">The sequence shown here is derived from an EMBL/GenBank/DDBJ whole genome shotgun (WGS) entry which is preliminary data.</text>
</comment>
<evidence type="ECO:0000313" key="2">
    <source>
        <dbReference type="EMBL" id="KAL2801852.1"/>
    </source>
</evidence>
<organism evidence="2 3">
    <name type="scientific">Aspergillus granulosus</name>
    <dbReference type="NCBI Taxonomy" id="176169"/>
    <lineage>
        <taxon>Eukaryota</taxon>
        <taxon>Fungi</taxon>
        <taxon>Dikarya</taxon>
        <taxon>Ascomycota</taxon>
        <taxon>Pezizomycotina</taxon>
        <taxon>Eurotiomycetes</taxon>
        <taxon>Eurotiomycetidae</taxon>
        <taxon>Eurotiales</taxon>
        <taxon>Aspergillaceae</taxon>
        <taxon>Aspergillus</taxon>
        <taxon>Aspergillus subgen. Nidulantes</taxon>
    </lineage>
</organism>
<dbReference type="EMBL" id="JBFXLT010000235">
    <property type="protein sequence ID" value="KAL2801852.1"/>
    <property type="molecule type" value="Genomic_DNA"/>
</dbReference>
<protein>
    <submittedName>
        <fullName evidence="2">Uncharacterized protein</fullName>
    </submittedName>
</protein>
<evidence type="ECO:0000256" key="1">
    <source>
        <dbReference type="SAM" id="Coils"/>
    </source>
</evidence>
<keyword evidence="3" id="KW-1185">Reference proteome</keyword>